<protein>
    <recommendedName>
        <fullName evidence="4">Outer membrane protein beta-barrel domain-containing protein</fullName>
    </recommendedName>
</protein>
<feature type="chain" id="PRO_5036883368" description="Outer membrane protein beta-barrel domain-containing protein" evidence="1">
    <location>
        <begin position="31"/>
        <end position="168"/>
    </location>
</feature>
<evidence type="ECO:0000313" key="3">
    <source>
        <dbReference type="Proteomes" id="UP000608513"/>
    </source>
</evidence>
<accession>A0A923SEV7</accession>
<dbReference type="Proteomes" id="UP000608513">
    <property type="component" value="Unassembled WGS sequence"/>
</dbReference>
<gene>
    <name evidence="2" type="ORF">H8N03_10335</name>
</gene>
<keyword evidence="1" id="KW-0732">Signal</keyword>
<sequence length="168" mass="17817">MRRVFRPFATAVRALAAGVLLGALASPVAAQLVSPDYALTAPSWLLPAATLGDSELSPRFPVAAFGPVRLASSGSSTGSGLSLEAGEKWFARAGLGRSIDNGTLSLGGGYRFASGDALSMQVMRQLGQERLGLAVRYDWQRSYLRLAYEQPLRAPGTADLRFQAGVRF</sequence>
<feature type="signal peptide" evidence="1">
    <location>
        <begin position="1"/>
        <end position="30"/>
    </location>
</feature>
<evidence type="ECO:0000256" key="1">
    <source>
        <dbReference type="SAM" id="SignalP"/>
    </source>
</evidence>
<dbReference type="AlphaFoldDB" id="A0A923SEV7"/>
<keyword evidence="3" id="KW-1185">Reference proteome</keyword>
<comment type="caution">
    <text evidence="2">The sequence shown here is derived from an EMBL/GenBank/DDBJ whole genome shotgun (WGS) entry which is preliminary data.</text>
</comment>
<dbReference type="RefSeq" id="WP_187076078.1">
    <property type="nucleotide sequence ID" value="NZ_JACORT010000003.1"/>
</dbReference>
<evidence type="ECO:0000313" key="2">
    <source>
        <dbReference type="EMBL" id="MBC5783342.1"/>
    </source>
</evidence>
<reference evidence="2" key="1">
    <citation type="submission" date="2020-08" db="EMBL/GenBank/DDBJ databases">
        <title>Ramlibacter sp. USB13 16S ribosomal RNA gene genome sequencing and assembly.</title>
        <authorList>
            <person name="Kang M."/>
        </authorList>
    </citation>
    <scope>NUCLEOTIDE SEQUENCE</scope>
    <source>
        <strain evidence="2">USB13</strain>
    </source>
</reference>
<name>A0A923SEV7_9BURK</name>
<evidence type="ECO:0008006" key="4">
    <source>
        <dbReference type="Google" id="ProtNLM"/>
    </source>
</evidence>
<organism evidence="2 3">
    <name type="scientific">Ramlibacter cellulosilyticus</name>
    <dbReference type="NCBI Taxonomy" id="2764187"/>
    <lineage>
        <taxon>Bacteria</taxon>
        <taxon>Pseudomonadati</taxon>
        <taxon>Pseudomonadota</taxon>
        <taxon>Betaproteobacteria</taxon>
        <taxon>Burkholderiales</taxon>
        <taxon>Comamonadaceae</taxon>
        <taxon>Ramlibacter</taxon>
    </lineage>
</organism>
<dbReference type="EMBL" id="JACORT010000003">
    <property type="protein sequence ID" value="MBC5783342.1"/>
    <property type="molecule type" value="Genomic_DNA"/>
</dbReference>
<proteinExistence type="predicted"/>